<name>A0A9N7YX56_PLEPL</name>
<dbReference type="EMBL" id="CADEAL010002549">
    <property type="protein sequence ID" value="CAB1440967.1"/>
    <property type="molecule type" value="Genomic_DNA"/>
</dbReference>
<keyword evidence="3" id="KW-1185">Reference proteome</keyword>
<proteinExistence type="predicted"/>
<dbReference type="Proteomes" id="UP001153269">
    <property type="component" value="Unassembled WGS sequence"/>
</dbReference>
<gene>
    <name evidence="2" type="ORF">PLEPLA_LOCUS28760</name>
</gene>
<feature type="region of interest" description="Disordered" evidence="1">
    <location>
        <begin position="1"/>
        <end position="50"/>
    </location>
</feature>
<feature type="compositionally biased region" description="Basic and acidic residues" evidence="1">
    <location>
        <begin position="40"/>
        <end position="50"/>
    </location>
</feature>
<organism evidence="2 3">
    <name type="scientific">Pleuronectes platessa</name>
    <name type="common">European plaice</name>
    <dbReference type="NCBI Taxonomy" id="8262"/>
    <lineage>
        <taxon>Eukaryota</taxon>
        <taxon>Metazoa</taxon>
        <taxon>Chordata</taxon>
        <taxon>Craniata</taxon>
        <taxon>Vertebrata</taxon>
        <taxon>Euteleostomi</taxon>
        <taxon>Actinopterygii</taxon>
        <taxon>Neopterygii</taxon>
        <taxon>Teleostei</taxon>
        <taxon>Neoteleostei</taxon>
        <taxon>Acanthomorphata</taxon>
        <taxon>Carangaria</taxon>
        <taxon>Pleuronectiformes</taxon>
        <taxon>Pleuronectoidei</taxon>
        <taxon>Pleuronectidae</taxon>
        <taxon>Pleuronectes</taxon>
    </lineage>
</organism>
<sequence>MQRLLSSQRYSLLTSDSFPPDDVEPVWKKAGGKTKALSGAEERKSYGSDVRKPDTCAEHVVLREVSCFKMTRRGFEKKGGRESRGPSASFVFRNEVKAQGEKRAAHENMSFNAETRGLSQCTHTIFNAVQGAGGKETESERCRRKKSSTSLPGNELLLRDLSGLSVCSHS</sequence>
<accession>A0A9N7YX56</accession>
<dbReference type="AlphaFoldDB" id="A0A9N7YX56"/>
<evidence type="ECO:0000313" key="2">
    <source>
        <dbReference type="EMBL" id="CAB1440967.1"/>
    </source>
</evidence>
<feature type="region of interest" description="Disordered" evidence="1">
    <location>
        <begin position="130"/>
        <end position="150"/>
    </location>
</feature>
<reference evidence="2" key="1">
    <citation type="submission" date="2020-03" db="EMBL/GenBank/DDBJ databases">
        <authorList>
            <person name="Weist P."/>
        </authorList>
    </citation>
    <scope>NUCLEOTIDE SEQUENCE</scope>
</reference>
<comment type="caution">
    <text evidence="2">The sequence shown here is derived from an EMBL/GenBank/DDBJ whole genome shotgun (WGS) entry which is preliminary data.</text>
</comment>
<feature type="compositionally biased region" description="Low complexity" evidence="1">
    <location>
        <begin position="1"/>
        <end position="15"/>
    </location>
</feature>
<evidence type="ECO:0000313" key="3">
    <source>
        <dbReference type="Proteomes" id="UP001153269"/>
    </source>
</evidence>
<protein>
    <submittedName>
        <fullName evidence="2">Uncharacterized protein</fullName>
    </submittedName>
</protein>
<evidence type="ECO:0000256" key="1">
    <source>
        <dbReference type="SAM" id="MobiDB-lite"/>
    </source>
</evidence>